<gene>
    <name evidence="2" type="ORF">J5W02_01700</name>
</gene>
<dbReference type="Proteomes" id="UP000719942">
    <property type="component" value="Unassembled WGS sequence"/>
</dbReference>
<dbReference type="SUPFAM" id="SSF51658">
    <property type="entry name" value="Xylose isomerase-like"/>
    <property type="match status" value="1"/>
</dbReference>
<feature type="domain" description="Xylose isomerase-like TIM barrel" evidence="1">
    <location>
        <begin position="28"/>
        <end position="254"/>
    </location>
</feature>
<evidence type="ECO:0000313" key="2">
    <source>
        <dbReference type="EMBL" id="MBW7571515.1"/>
    </source>
</evidence>
<sequence>MKLAYPIATPEVSKSMMSFCGDFKQNIANIKAIGYCALELIVRDPEEMDKSSICRMIDQSGLKVAALGCGPAAFEDGLTLLNPDKRVRERALTRAMEIVNFASIWGAPVCIGKYRGQLWTSREKEAMQVLSEAVMKIAAFAEKKGVQILMEPQNKSNLNSLNTTAETVSWIEYSHIPNTGILYDTFQGNLAEVSVGAGILNAKGKIGFVHCSDSGRNPPGTGNISISDALAVLKSTGYDRYLSMEISQRPDSFTAAELAYKSVSYILNYII</sequence>
<keyword evidence="2" id="KW-0413">Isomerase</keyword>
<dbReference type="PANTHER" id="PTHR12110">
    <property type="entry name" value="HYDROXYPYRUVATE ISOMERASE"/>
    <property type="match status" value="1"/>
</dbReference>
<dbReference type="EMBL" id="JAGFNZ010000001">
    <property type="protein sequence ID" value="MBW7571515.1"/>
    <property type="molecule type" value="Genomic_DNA"/>
</dbReference>
<dbReference type="InterPro" id="IPR050312">
    <property type="entry name" value="IolE/XylAMocC-like"/>
</dbReference>
<name>A0ABS7DJQ1_9FIRM</name>
<reference evidence="2 3" key="1">
    <citation type="submission" date="2021-03" db="EMBL/GenBank/DDBJ databases">
        <title>Caproiciproducens sp. nov. isolated from feces of cow.</title>
        <authorList>
            <person name="Choi J.-Y."/>
        </authorList>
    </citation>
    <scope>NUCLEOTIDE SEQUENCE [LARGE SCALE GENOMIC DNA]</scope>
    <source>
        <strain evidence="2 3">AGMB10547</strain>
    </source>
</reference>
<evidence type="ECO:0000313" key="3">
    <source>
        <dbReference type="Proteomes" id="UP000719942"/>
    </source>
</evidence>
<comment type="caution">
    <text evidence="2">The sequence shown here is derived from an EMBL/GenBank/DDBJ whole genome shotgun (WGS) entry which is preliminary data.</text>
</comment>
<accession>A0ABS7DJQ1</accession>
<dbReference type="InterPro" id="IPR013022">
    <property type="entry name" value="Xyl_isomerase-like_TIM-brl"/>
</dbReference>
<organism evidence="2 3">
    <name type="scientific">Caproiciproducens faecalis</name>
    <dbReference type="NCBI Taxonomy" id="2820301"/>
    <lineage>
        <taxon>Bacteria</taxon>
        <taxon>Bacillati</taxon>
        <taxon>Bacillota</taxon>
        <taxon>Clostridia</taxon>
        <taxon>Eubacteriales</taxon>
        <taxon>Acutalibacteraceae</taxon>
        <taxon>Caproiciproducens</taxon>
    </lineage>
</organism>
<dbReference type="PANTHER" id="PTHR12110:SF41">
    <property type="entry name" value="INOSOSE DEHYDRATASE"/>
    <property type="match status" value="1"/>
</dbReference>
<keyword evidence="3" id="KW-1185">Reference proteome</keyword>
<dbReference type="GO" id="GO:0016853">
    <property type="term" value="F:isomerase activity"/>
    <property type="evidence" value="ECO:0007669"/>
    <property type="project" value="UniProtKB-KW"/>
</dbReference>
<dbReference type="Gene3D" id="3.20.20.150">
    <property type="entry name" value="Divalent-metal-dependent TIM barrel enzymes"/>
    <property type="match status" value="1"/>
</dbReference>
<evidence type="ECO:0000259" key="1">
    <source>
        <dbReference type="Pfam" id="PF01261"/>
    </source>
</evidence>
<dbReference type="Pfam" id="PF01261">
    <property type="entry name" value="AP_endonuc_2"/>
    <property type="match status" value="1"/>
</dbReference>
<proteinExistence type="predicted"/>
<dbReference type="RefSeq" id="WP_219963921.1">
    <property type="nucleotide sequence ID" value="NZ_JAGFNZ010000001.1"/>
</dbReference>
<protein>
    <submittedName>
        <fullName evidence="2">Sugar phosphate isomerase/epimerase</fullName>
    </submittedName>
</protein>
<dbReference type="InterPro" id="IPR036237">
    <property type="entry name" value="Xyl_isomerase-like_sf"/>
</dbReference>